<evidence type="ECO:0000313" key="2">
    <source>
        <dbReference type="Proteomes" id="UP000001488"/>
    </source>
</evidence>
<dbReference type="HOGENOM" id="CLU_102063_0_0_2"/>
<organism evidence="1 2">
    <name type="scientific">Thermococcus gammatolerans (strain DSM 15229 / JCM 11827 / EJ3)</name>
    <dbReference type="NCBI Taxonomy" id="593117"/>
    <lineage>
        <taxon>Archaea</taxon>
        <taxon>Methanobacteriati</taxon>
        <taxon>Methanobacteriota</taxon>
        <taxon>Thermococci</taxon>
        <taxon>Thermococcales</taxon>
        <taxon>Thermococcaceae</taxon>
        <taxon>Thermococcus</taxon>
    </lineage>
</organism>
<dbReference type="Proteomes" id="UP000001488">
    <property type="component" value="Chromosome"/>
</dbReference>
<reference evidence="1 2" key="1">
    <citation type="journal article" date="2007" name="Genome Biol.">
        <title>Genome analysis and genome-wide proteomics of Thermococcus gammatolerans, the most radioresistant organism known amongst the Archaea.</title>
        <authorList>
            <person name="Zivanovic Y."/>
            <person name="Armengaud J."/>
            <person name="Lagorce A."/>
            <person name="Leplat C."/>
            <person name="Guerin P."/>
            <person name="Dutertre M."/>
            <person name="Anthouard V."/>
            <person name="Forterre P."/>
            <person name="Wincker P."/>
            <person name="Confalonieri F."/>
        </authorList>
    </citation>
    <scope>NUCLEOTIDE SEQUENCE [LARGE SCALE GENOMIC DNA]</scope>
    <source>
        <strain evidence="2">DSM 15229 / JCM 11827 / EJ3</strain>
    </source>
</reference>
<proteinExistence type="predicted"/>
<dbReference type="AlphaFoldDB" id="C5A2X2"/>
<accession>C5A2X2</accession>
<dbReference type="EMBL" id="CP001398">
    <property type="protein sequence ID" value="ACS34633.1"/>
    <property type="molecule type" value="Genomic_DNA"/>
</dbReference>
<dbReference type="GeneID" id="7987093"/>
<dbReference type="PATRIC" id="fig|593117.10.peg.2138"/>
<dbReference type="STRING" id="593117.TGAM_2131"/>
<dbReference type="Pfam" id="PF03192">
    <property type="entry name" value="DUF257"/>
    <property type="match status" value="1"/>
</dbReference>
<name>C5A2X2_THEGJ</name>
<evidence type="ECO:0008006" key="3">
    <source>
        <dbReference type="Google" id="ProtNLM"/>
    </source>
</evidence>
<keyword evidence="2" id="KW-1185">Reference proteome</keyword>
<dbReference type="eggNOG" id="arCOG03792">
    <property type="taxonomic scope" value="Archaea"/>
</dbReference>
<dbReference type="InterPro" id="IPR005489">
    <property type="entry name" value="DUF257"/>
</dbReference>
<dbReference type="OrthoDB" id="100639at2157"/>
<dbReference type="Gene3D" id="3.40.50.11570">
    <property type="entry name" value="Protein of unknown function DUF257"/>
    <property type="match status" value="1"/>
</dbReference>
<protein>
    <recommendedName>
        <fullName evidence="3">KaiC-like domain-containing protein</fullName>
    </recommendedName>
</protein>
<dbReference type="KEGG" id="tga:TGAM_2131"/>
<evidence type="ECO:0000313" key="1">
    <source>
        <dbReference type="EMBL" id="ACS34633.1"/>
    </source>
</evidence>
<dbReference type="PaxDb" id="593117-TGAM_2131"/>
<dbReference type="RefSeq" id="WP_015859736.1">
    <property type="nucleotide sequence ID" value="NC_012804.1"/>
</dbReference>
<gene>
    <name evidence="1" type="ordered locus">TGAM_2131</name>
</gene>
<sequence>MNVPTIMQDLWGSLRRGELVLVERTDAGDQYLDLHNIVTWGLEDEYNIVIVDILDSLHLLTAKARLAGIETDVLTKAEVIKIGGRTQTGNVIKTIEEISEPVILTKKFKDVYEQVLESRFPVLTIVLGLEKLLMASEFSSANVHALVKLMSQYVGDERRLTVYLVKTGIIGPERQSLTALLEDIATTVIRVSKKGKTTEFHVIKSVTPDLEDMVLRF</sequence>